<keyword evidence="3 8" id="KW-0812">Transmembrane</keyword>
<evidence type="ECO:0000259" key="9">
    <source>
        <dbReference type="Pfam" id="PF18967"/>
    </source>
</evidence>
<evidence type="ECO:0000256" key="3">
    <source>
        <dbReference type="ARBA" id="ARBA00022692"/>
    </source>
</evidence>
<accession>A0A1I2B864</accession>
<gene>
    <name evidence="10" type="ORF">SAMN05216167_11519</name>
</gene>
<keyword evidence="7 8" id="KW-0472">Membrane</keyword>
<dbReference type="RefSeq" id="WP_093831825.1">
    <property type="nucleotide sequence ID" value="NZ_FOLQ01000015.1"/>
</dbReference>
<dbReference type="STRING" id="662367.SAMN05216167_11519"/>
<feature type="transmembrane region" description="Helical" evidence="8">
    <location>
        <begin position="30"/>
        <end position="49"/>
    </location>
</feature>
<feature type="transmembrane region" description="Helical" evidence="8">
    <location>
        <begin position="93"/>
        <end position="110"/>
    </location>
</feature>
<comment type="subcellular location">
    <subcellularLocation>
        <location evidence="1">Cell membrane</location>
    </subcellularLocation>
</comment>
<evidence type="ECO:0000313" key="10">
    <source>
        <dbReference type="EMBL" id="SFE52259.1"/>
    </source>
</evidence>
<reference evidence="10 11" key="1">
    <citation type="submission" date="2016-10" db="EMBL/GenBank/DDBJ databases">
        <authorList>
            <person name="de Groot N.N."/>
        </authorList>
    </citation>
    <scope>NUCLEOTIDE SEQUENCE [LARGE SCALE GENOMIC DNA]</scope>
    <source>
        <strain evidence="10 11">DSM 26130</strain>
    </source>
</reference>
<dbReference type="Proteomes" id="UP000198598">
    <property type="component" value="Unassembled WGS sequence"/>
</dbReference>
<keyword evidence="6" id="KW-0051">Antiviral defense</keyword>
<keyword evidence="4" id="KW-0547">Nucleotide-binding</keyword>
<dbReference type="GO" id="GO:0000166">
    <property type="term" value="F:nucleotide binding"/>
    <property type="evidence" value="ECO:0007669"/>
    <property type="project" value="UniProtKB-KW"/>
</dbReference>
<evidence type="ECO:0000256" key="1">
    <source>
        <dbReference type="ARBA" id="ARBA00004236"/>
    </source>
</evidence>
<feature type="domain" description="Pycsar effector protein" evidence="9">
    <location>
        <begin position="10"/>
        <end position="165"/>
    </location>
</feature>
<dbReference type="GO" id="GO:0051607">
    <property type="term" value="P:defense response to virus"/>
    <property type="evidence" value="ECO:0007669"/>
    <property type="project" value="UniProtKB-KW"/>
</dbReference>
<organism evidence="10 11">
    <name type="scientific">Spirosoma endophyticum</name>
    <dbReference type="NCBI Taxonomy" id="662367"/>
    <lineage>
        <taxon>Bacteria</taxon>
        <taxon>Pseudomonadati</taxon>
        <taxon>Bacteroidota</taxon>
        <taxon>Cytophagia</taxon>
        <taxon>Cytophagales</taxon>
        <taxon>Cytophagaceae</taxon>
        <taxon>Spirosoma</taxon>
    </lineage>
</organism>
<dbReference type="AlphaFoldDB" id="A0A1I2B864"/>
<evidence type="ECO:0000256" key="8">
    <source>
        <dbReference type="SAM" id="Phobius"/>
    </source>
</evidence>
<evidence type="ECO:0000313" key="11">
    <source>
        <dbReference type="Proteomes" id="UP000198598"/>
    </source>
</evidence>
<dbReference type="OrthoDB" id="1363277at2"/>
<keyword evidence="5 8" id="KW-1133">Transmembrane helix</keyword>
<dbReference type="GO" id="GO:0005886">
    <property type="term" value="C:plasma membrane"/>
    <property type="evidence" value="ECO:0007669"/>
    <property type="project" value="UniProtKB-SubCell"/>
</dbReference>
<proteinExistence type="predicted"/>
<evidence type="ECO:0000256" key="2">
    <source>
        <dbReference type="ARBA" id="ARBA00022475"/>
    </source>
</evidence>
<feature type="transmembrane region" description="Helical" evidence="8">
    <location>
        <begin position="61"/>
        <end position="81"/>
    </location>
</feature>
<evidence type="ECO:0000256" key="5">
    <source>
        <dbReference type="ARBA" id="ARBA00022989"/>
    </source>
</evidence>
<keyword evidence="11" id="KW-1185">Reference proteome</keyword>
<sequence length="170" mass="19285">MSDEELIEQARFIIGRYDHYYESVNTKGNLYLAINAILIGGIASSYSFLEQKLKFTSAHNLVIAGVVILCAFSLGFTILAINPFTRSSSHPGNVSLIFFGQVASLEYRYFARKFRKRSASLHLQDMLRQMHILSIGLSRKFKRLNYAGWLLSGSLMLLVFLSLYFILNGK</sequence>
<name>A0A1I2B864_9BACT</name>
<evidence type="ECO:0000256" key="4">
    <source>
        <dbReference type="ARBA" id="ARBA00022741"/>
    </source>
</evidence>
<feature type="transmembrane region" description="Helical" evidence="8">
    <location>
        <begin position="146"/>
        <end position="167"/>
    </location>
</feature>
<dbReference type="EMBL" id="FOLQ01000015">
    <property type="protein sequence ID" value="SFE52259.1"/>
    <property type="molecule type" value="Genomic_DNA"/>
</dbReference>
<evidence type="ECO:0000256" key="6">
    <source>
        <dbReference type="ARBA" id="ARBA00023118"/>
    </source>
</evidence>
<dbReference type="InterPro" id="IPR043760">
    <property type="entry name" value="PycTM_dom"/>
</dbReference>
<evidence type="ECO:0000256" key="7">
    <source>
        <dbReference type="ARBA" id="ARBA00023136"/>
    </source>
</evidence>
<dbReference type="Pfam" id="PF18967">
    <property type="entry name" value="PycTM"/>
    <property type="match status" value="1"/>
</dbReference>
<protein>
    <recommendedName>
        <fullName evidence="9">Pycsar effector protein domain-containing protein</fullName>
    </recommendedName>
</protein>
<keyword evidence="2" id="KW-1003">Cell membrane</keyword>